<organism evidence="1 2">
    <name type="scientific">Rhodovulum bhavnagarense</name>
    <dbReference type="NCBI Taxonomy" id="992286"/>
    <lineage>
        <taxon>Bacteria</taxon>
        <taxon>Pseudomonadati</taxon>
        <taxon>Pseudomonadota</taxon>
        <taxon>Alphaproteobacteria</taxon>
        <taxon>Rhodobacterales</taxon>
        <taxon>Paracoccaceae</taxon>
        <taxon>Rhodovulum</taxon>
    </lineage>
</organism>
<gene>
    <name evidence="1" type="ORF">EV663_10213</name>
</gene>
<proteinExistence type="predicted"/>
<accession>A0A4R2RQQ1</accession>
<dbReference type="EMBL" id="SLXU01000002">
    <property type="protein sequence ID" value="TCP62171.1"/>
    <property type="molecule type" value="Genomic_DNA"/>
</dbReference>
<dbReference type="OrthoDB" id="7874220at2"/>
<evidence type="ECO:0000313" key="1">
    <source>
        <dbReference type="EMBL" id="TCP62171.1"/>
    </source>
</evidence>
<evidence type="ECO:0000313" key="2">
    <source>
        <dbReference type="Proteomes" id="UP000295050"/>
    </source>
</evidence>
<keyword evidence="2" id="KW-1185">Reference proteome</keyword>
<evidence type="ECO:0008006" key="3">
    <source>
        <dbReference type="Google" id="ProtNLM"/>
    </source>
</evidence>
<name>A0A4R2RQQ1_9RHOB</name>
<dbReference type="Proteomes" id="UP000295050">
    <property type="component" value="Unassembled WGS sequence"/>
</dbReference>
<comment type="caution">
    <text evidence="1">The sequence shown here is derived from an EMBL/GenBank/DDBJ whole genome shotgun (WGS) entry which is preliminary data.</text>
</comment>
<protein>
    <recommendedName>
        <fullName evidence="3">AlpA family transcriptional regulator</fullName>
    </recommendedName>
</protein>
<reference evidence="1 2" key="1">
    <citation type="submission" date="2019-03" db="EMBL/GenBank/DDBJ databases">
        <title>Genomic Encyclopedia of Type Strains, Phase IV (KMG-IV): sequencing the most valuable type-strain genomes for metagenomic binning, comparative biology and taxonomic classification.</title>
        <authorList>
            <person name="Goeker M."/>
        </authorList>
    </citation>
    <scope>NUCLEOTIDE SEQUENCE [LARGE SCALE GENOMIC DNA]</scope>
    <source>
        <strain evidence="1 2">DSM 24766</strain>
    </source>
</reference>
<dbReference type="AlphaFoldDB" id="A0A4R2RQQ1"/>
<sequence length="69" mass="7493">MTAVTPILANERTAARLLDVGVTEFRALVDAGHLPKGREIAPGLVRWPVDDLRRIAKGDAVEGMGDVQW</sequence>
<dbReference type="RefSeq" id="WP_132950440.1">
    <property type="nucleotide sequence ID" value="NZ_SLXU01000002.1"/>
</dbReference>